<dbReference type="AlphaFoldDB" id="A0A5B0E715"/>
<evidence type="ECO:0000313" key="2">
    <source>
        <dbReference type="EMBL" id="KAA0973169.1"/>
    </source>
</evidence>
<dbReference type="RefSeq" id="WP_007269676.1">
    <property type="nucleotide sequence ID" value="NZ_VOBL01000034.1"/>
</dbReference>
<feature type="transmembrane region" description="Helical" evidence="1">
    <location>
        <begin position="12"/>
        <end position="35"/>
    </location>
</feature>
<feature type="transmembrane region" description="Helical" evidence="1">
    <location>
        <begin position="47"/>
        <end position="66"/>
    </location>
</feature>
<proteinExistence type="predicted"/>
<reference evidence="2 3" key="1">
    <citation type="submission" date="2019-07" db="EMBL/GenBank/DDBJ databases">
        <title>Analysis of the biochemical properties, biological activity and biotechnological potential of siderophores and biosurfactants produced by Antarctic psychrotolerant bacteria.</title>
        <authorList>
            <person name="Styczynski M."/>
            <person name="Krucon T."/>
            <person name="Decewicz P."/>
            <person name="Dziewit L."/>
        </authorList>
    </citation>
    <scope>NUCLEOTIDE SEQUENCE [LARGE SCALE GENOMIC DNA]</scope>
    <source>
        <strain evidence="2 3">ANT_H27</strain>
    </source>
</reference>
<dbReference type="InterPro" id="IPR036259">
    <property type="entry name" value="MFS_trans_sf"/>
</dbReference>
<accession>A0A5B0E715</accession>
<organism evidence="2 3">
    <name type="scientific">Paeniglutamicibacter gangotriensis</name>
    <dbReference type="NCBI Taxonomy" id="254787"/>
    <lineage>
        <taxon>Bacteria</taxon>
        <taxon>Bacillati</taxon>
        <taxon>Actinomycetota</taxon>
        <taxon>Actinomycetes</taxon>
        <taxon>Micrococcales</taxon>
        <taxon>Micrococcaceae</taxon>
        <taxon>Paeniglutamicibacter</taxon>
    </lineage>
</organism>
<dbReference type="OrthoDB" id="9787026at2"/>
<comment type="caution">
    <text evidence="2">The sequence shown here is derived from an EMBL/GenBank/DDBJ whole genome shotgun (WGS) entry which is preliminary data.</text>
</comment>
<evidence type="ECO:0008006" key="4">
    <source>
        <dbReference type="Google" id="ProtNLM"/>
    </source>
</evidence>
<keyword evidence="1" id="KW-1133">Transmembrane helix</keyword>
<name>A0A5B0E715_9MICC</name>
<dbReference type="SUPFAM" id="SSF103473">
    <property type="entry name" value="MFS general substrate transporter"/>
    <property type="match status" value="1"/>
</dbReference>
<gene>
    <name evidence="2" type="ORF">FQ154_19400</name>
</gene>
<dbReference type="EMBL" id="VOBL01000034">
    <property type="protein sequence ID" value="KAA0973169.1"/>
    <property type="molecule type" value="Genomic_DNA"/>
</dbReference>
<keyword evidence="1" id="KW-0472">Membrane</keyword>
<dbReference type="Proteomes" id="UP000323856">
    <property type="component" value="Unassembled WGS sequence"/>
</dbReference>
<protein>
    <recommendedName>
        <fullName evidence="4">MFS transporter</fullName>
    </recommendedName>
</protein>
<evidence type="ECO:0000256" key="1">
    <source>
        <dbReference type="SAM" id="Phobius"/>
    </source>
</evidence>
<sequence>MLGTTVLVEAKGLSFDIAVFILILAKAVAFTGYLFHSWVGDKLERRNTMLGRFFLGGSSSTIMLLGPNSSGFVNSM</sequence>
<keyword evidence="1" id="KW-0812">Transmembrane</keyword>
<evidence type="ECO:0000313" key="3">
    <source>
        <dbReference type="Proteomes" id="UP000323856"/>
    </source>
</evidence>